<dbReference type="PANTHER" id="PTHR30441:SF8">
    <property type="entry name" value="DUF748 DOMAIN-CONTAINING PROTEIN"/>
    <property type="match status" value="1"/>
</dbReference>
<dbReference type="PANTHER" id="PTHR30441">
    <property type="entry name" value="DUF748 DOMAIN-CONTAINING PROTEIN"/>
    <property type="match status" value="1"/>
</dbReference>
<accession>E4TZG6</accession>
<dbReference type="AlphaFoldDB" id="E4TZG6"/>
<dbReference type="Proteomes" id="UP000008721">
    <property type="component" value="Chromosome"/>
</dbReference>
<dbReference type="Gene3D" id="3.30.1330.60">
    <property type="entry name" value="OmpA-like domain"/>
    <property type="match status" value="1"/>
</dbReference>
<dbReference type="STRING" id="709032.Sulku_2534"/>
<dbReference type="Pfam" id="PF05359">
    <property type="entry name" value="DUF748"/>
    <property type="match status" value="1"/>
</dbReference>
<dbReference type="InterPro" id="IPR008023">
    <property type="entry name" value="DUF748"/>
</dbReference>
<evidence type="ECO:0000313" key="1">
    <source>
        <dbReference type="EMBL" id="ADR35193.1"/>
    </source>
</evidence>
<dbReference type="EMBL" id="CP002355">
    <property type="protein sequence ID" value="ADR35193.1"/>
    <property type="molecule type" value="Genomic_DNA"/>
</dbReference>
<dbReference type="RefSeq" id="WP_013461390.1">
    <property type="nucleotide sequence ID" value="NC_014762.1"/>
</dbReference>
<sequence>MNKRAILKSLAAAAALYSVAGFFGVPYLLKNSVPEKVNEATKGGRLSIESASFNPFTFHMKLKNVSFKTPQNSDLFALKAFSINVDPLDYLWRGGLVVRDLSLREPTVTVRRDEKGDFNFKWLTELGGDSEEDKSLEPPKLIIRHLAIKNGTINYSDYSEGKAYTLDIGPVGFNLDHVDLRNLSNKNGKMRLYATINEGGFIDFSGKLDALSPLNIRGNVAFNSGKLYTPWRYFKDKFPIEVADGTAAFGFDYRFNSNDLNATELSNLYFGIDKLRIIPKGENRNLFTLSALRLKKGDVFPMKKVFNAETLSVNGVDVSVYRSQEGKIDWLTYIDEIQKAFPSDENKTSEPWNFSLGSTAVENIGIAWRDDAPREPYSVNVKNISLHSGVISSDSRSLLNFNLTSGALSVIRKRDQSLSAGLDGIAVDGITIDRARKFAQVQKISVLQPSIAFKRLSDGSIDLSYHAYAAPSRSSSSSETPWGYRIDELNVSNGSVGFVDEVPHKKVTANLDRLNMSVRGFESDPGVKSSLSFSSRLNEKSTIDLKSDIVRSSQRAKGTVELKGMDVSLADPYIEPSTYASLRRGSLSLLGTYDYRPSRTSINGKISLSDWVVNDTRDNSVLLGWDKIGATPFVYAYPDNRLKINQLSIDGFYTNALIDSKKVLNYSTLSKNPKGDANTTKKSGGNPFGLEIVKLLLHNSSANFSDLSLPLPFKSYIHDMEGSVLGISTTKNVTTFVNLRGGVDQYGLAKINGQLNTKDPKQFTDMKVAFDNLELKNYTPYSLQFLGYKIEGGKLFLNLGYKIDGGKLDASNQVVIKKIELGAEKEGGSPWPMRFIVALLEDSDGIIDIDLPIEGDVNNPDFKYGKVVWQVIGNLFTKAVTSPFRLLGSLMGIESDKLSSIDFDAGSATLLPPEIEKLDHITTMLSKRPKLALNIYGGYDEVGDVRALKGRKLVQEALKRNKNLKIDSPQAISVELLEDMAEDALERQDRKELKNKLLKQYPEEAAFVRYYSAALIDKLIPLQPLAPQELQALAQQRAETIRKYLMKTPDFEKRVTIRANESAKALKEGEIPVRLEIVIP</sequence>
<dbReference type="GO" id="GO:0005886">
    <property type="term" value="C:plasma membrane"/>
    <property type="evidence" value="ECO:0007669"/>
    <property type="project" value="TreeGrafter"/>
</dbReference>
<protein>
    <recommendedName>
        <fullName evidence="3">DUF748 domain-containing protein</fullName>
    </recommendedName>
</protein>
<dbReference type="InterPro" id="IPR052894">
    <property type="entry name" value="AsmA-related"/>
</dbReference>
<dbReference type="InterPro" id="IPR036737">
    <property type="entry name" value="OmpA-like_sf"/>
</dbReference>
<gene>
    <name evidence="1" type="ordered locus">Sulku_2534</name>
</gene>
<evidence type="ECO:0008006" key="3">
    <source>
        <dbReference type="Google" id="ProtNLM"/>
    </source>
</evidence>
<reference evidence="1 2" key="1">
    <citation type="journal article" date="2012" name="Stand. Genomic Sci.">
        <title>Complete genome sequence of the sulfur compounds oxidizing chemolithoautotroph Sulfuricurvum kujiense type strain (YK-1(T)).</title>
        <authorList>
            <person name="Han C."/>
            <person name="Kotsyurbenko O."/>
            <person name="Chertkov O."/>
            <person name="Held B."/>
            <person name="Lapidus A."/>
            <person name="Nolan M."/>
            <person name="Lucas S."/>
            <person name="Hammon N."/>
            <person name="Deshpande S."/>
            <person name="Cheng J.F."/>
            <person name="Tapia R."/>
            <person name="Goodwin L.A."/>
            <person name="Pitluck S."/>
            <person name="Liolios K."/>
            <person name="Pagani I."/>
            <person name="Ivanova N."/>
            <person name="Mavromatis K."/>
            <person name="Mikhailova N."/>
            <person name="Pati A."/>
            <person name="Chen A."/>
            <person name="Palaniappan K."/>
            <person name="Land M."/>
            <person name="Hauser L."/>
            <person name="Chang Y.J."/>
            <person name="Jeffries C.D."/>
            <person name="Brambilla E.M."/>
            <person name="Rohde M."/>
            <person name="Spring S."/>
            <person name="Sikorski J."/>
            <person name="Goker M."/>
            <person name="Woyke T."/>
            <person name="Bristow J."/>
            <person name="Eisen J.A."/>
            <person name="Markowitz V."/>
            <person name="Hugenholtz P."/>
            <person name="Kyrpides N.C."/>
            <person name="Klenk H.P."/>
            <person name="Detter J.C."/>
        </authorList>
    </citation>
    <scope>NUCLEOTIDE SEQUENCE [LARGE SCALE GENOMIC DNA]</scope>
    <source>
        <strain evidence="2">ATCC BAA-921 / DSM 16994 / JCM 11577 / YK-1</strain>
    </source>
</reference>
<evidence type="ECO:0000313" key="2">
    <source>
        <dbReference type="Proteomes" id="UP000008721"/>
    </source>
</evidence>
<proteinExistence type="predicted"/>
<dbReference type="GO" id="GO:0090313">
    <property type="term" value="P:regulation of protein targeting to membrane"/>
    <property type="evidence" value="ECO:0007669"/>
    <property type="project" value="TreeGrafter"/>
</dbReference>
<organism evidence="1 2">
    <name type="scientific">Sulfuricurvum kujiense (strain ATCC BAA-921 / DSM 16994 / JCM 11577 / YK-1)</name>
    <dbReference type="NCBI Taxonomy" id="709032"/>
    <lineage>
        <taxon>Bacteria</taxon>
        <taxon>Pseudomonadati</taxon>
        <taxon>Campylobacterota</taxon>
        <taxon>Epsilonproteobacteria</taxon>
        <taxon>Campylobacterales</taxon>
        <taxon>Sulfurimonadaceae</taxon>
        <taxon>Sulfuricurvum</taxon>
    </lineage>
</organism>
<keyword evidence="2" id="KW-1185">Reference proteome</keyword>
<dbReference type="KEGG" id="sku:Sulku_2534"/>
<name>E4TZG6_SULKY</name>
<dbReference type="eggNOG" id="COG3164">
    <property type="taxonomic scope" value="Bacteria"/>
</dbReference>
<dbReference type="HOGENOM" id="CLU_005680_1_0_7"/>